<organism evidence="6 7">
    <name type="scientific">Candidatus Methanoperedens nitratireducens</name>
    <dbReference type="NCBI Taxonomy" id="1392998"/>
    <lineage>
        <taxon>Archaea</taxon>
        <taxon>Methanobacteriati</taxon>
        <taxon>Methanobacteriota</taxon>
        <taxon>Stenosarchaea group</taxon>
        <taxon>Methanomicrobia</taxon>
        <taxon>Methanosarcinales</taxon>
        <taxon>ANME-2 cluster</taxon>
        <taxon>Candidatus Methanoperedentaceae</taxon>
        <taxon>Candidatus Methanoperedens</taxon>
    </lineage>
</organism>
<dbReference type="PANTHER" id="PTHR45696:SF10">
    <property type="entry name" value="LARGE RIBOSOMAL SUBUNIT PROTEIN P1"/>
    <property type="match status" value="1"/>
</dbReference>
<dbReference type="GO" id="GO:0003735">
    <property type="term" value="F:structural constituent of ribosome"/>
    <property type="evidence" value="ECO:0007669"/>
    <property type="project" value="InterPro"/>
</dbReference>
<dbReference type="Gene3D" id="1.10.10.1410">
    <property type="match status" value="1"/>
</dbReference>
<dbReference type="PANTHER" id="PTHR45696">
    <property type="entry name" value="60S ACIDIC RIBOSOMAL PROTEIN P1"/>
    <property type="match status" value="1"/>
</dbReference>
<evidence type="ECO:0000256" key="5">
    <source>
        <dbReference type="SAM" id="MobiDB-lite"/>
    </source>
</evidence>
<feature type="compositionally biased region" description="Low complexity" evidence="5">
    <location>
        <begin position="62"/>
        <end position="72"/>
    </location>
</feature>
<reference evidence="6 7" key="1">
    <citation type="journal article" date="2013" name="Nature">
        <title>Anaerobic oxidation of methane coupled to nitrate reduction in a novel archaeal lineage.</title>
        <authorList>
            <person name="Haroon M.F."/>
            <person name="Hu S."/>
            <person name="Shi Y."/>
            <person name="Imelfort M."/>
            <person name="Keller J."/>
            <person name="Hugenholtz P."/>
            <person name="Yuan Z."/>
            <person name="Tyson G.W."/>
        </authorList>
    </citation>
    <scope>NUCLEOTIDE SEQUENCE [LARGE SCALE GENOMIC DNA]</scope>
    <source>
        <strain evidence="6 7">ANME-2d</strain>
    </source>
</reference>
<evidence type="ECO:0000256" key="1">
    <source>
        <dbReference type="ARBA" id="ARBA00005436"/>
    </source>
</evidence>
<dbReference type="Proteomes" id="UP000027153">
    <property type="component" value="Unassembled WGS sequence"/>
</dbReference>
<dbReference type="RefSeq" id="WP_048089134.1">
    <property type="nucleotide sequence ID" value="NZ_JMIY01000001.1"/>
</dbReference>
<dbReference type="PATRIC" id="fig|1392998.3.peg.335"/>
<dbReference type="Pfam" id="PF00428">
    <property type="entry name" value="Ribosomal_60s"/>
    <property type="match status" value="1"/>
</dbReference>
<dbReference type="GO" id="GO:0005840">
    <property type="term" value="C:ribosome"/>
    <property type="evidence" value="ECO:0007669"/>
    <property type="project" value="UniProtKB-KW"/>
</dbReference>
<dbReference type="InterPro" id="IPR022295">
    <property type="entry name" value="Ribosomal_P1_arc"/>
</dbReference>
<keyword evidence="7" id="KW-1185">Reference proteome</keyword>
<keyword evidence="2 4" id="KW-0689">Ribosomal protein</keyword>
<comment type="function">
    <text evidence="4">Forms part of the ribosomal stalk, playing a central role in the interaction of the ribosome with GTP-bound translation factors.</text>
</comment>
<feature type="region of interest" description="Disordered" evidence="5">
    <location>
        <begin position="62"/>
        <end position="104"/>
    </location>
</feature>
<protein>
    <recommendedName>
        <fullName evidence="4">Large ribosomal subunit protein P1</fullName>
    </recommendedName>
</protein>
<comment type="similarity">
    <text evidence="1 4">Belongs to the eukaryotic ribosomal protein P1/P2 family.</text>
</comment>
<proteinExistence type="inferred from homology"/>
<evidence type="ECO:0000313" key="6">
    <source>
        <dbReference type="EMBL" id="KCZ73654.1"/>
    </source>
</evidence>
<dbReference type="EMBL" id="JMIY01000001">
    <property type="protein sequence ID" value="KCZ73654.1"/>
    <property type="molecule type" value="Genomic_DNA"/>
</dbReference>
<gene>
    <name evidence="4" type="primary">rpl12</name>
    <name evidence="6" type="ORF">ANME2D_00726</name>
</gene>
<feature type="compositionally biased region" description="Basic and acidic residues" evidence="5">
    <location>
        <begin position="73"/>
        <end position="93"/>
    </location>
</feature>
<dbReference type="GO" id="GO:0006414">
    <property type="term" value="P:translational elongation"/>
    <property type="evidence" value="ECO:0007669"/>
    <property type="project" value="InterPro"/>
</dbReference>
<dbReference type="NCBIfam" id="TIGR03685">
    <property type="entry name" value="ribo_P1_arch"/>
    <property type="match status" value="1"/>
</dbReference>
<dbReference type="OrthoDB" id="3337at2157"/>
<dbReference type="AlphaFoldDB" id="A0A062VDB3"/>
<dbReference type="InterPro" id="IPR038716">
    <property type="entry name" value="P1/P2_N_sf"/>
</dbReference>
<evidence type="ECO:0000256" key="3">
    <source>
        <dbReference type="ARBA" id="ARBA00023274"/>
    </source>
</evidence>
<keyword evidence="3 4" id="KW-0687">Ribonucleoprotein</keyword>
<dbReference type="FunFam" id="1.10.10.1410:FF:000002">
    <property type="entry name" value="60S acidic ribosomal protein P2"/>
    <property type="match status" value="1"/>
</dbReference>
<comment type="subunit">
    <text evidence="4">Part of the 50S ribosomal subunit. Homodimer, it forms part of the ribosomal stalk which helps the ribosome interact with GTP-bound translation factors. Forms a heptameric L10(L12)2(L12)2(L12)2 complex, where L10 forms an elongated spine to which the L12 dimers bind in a sequential fashion.</text>
</comment>
<evidence type="ECO:0000256" key="4">
    <source>
        <dbReference type="HAMAP-Rule" id="MF_01478"/>
    </source>
</evidence>
<evidence type="ECO:0000256" key="2">
    <source>
        <dbReference type="ARBA" id="ARBA00022980"/>
    </source>
</evidence>
<sequence>MEYVYAALLLHSAGKKVTEEGIADVIKAAGLEVDVVRAKALVSALEGVNIEEAISKAAFAAPAPTAAPAAPAKVEEAPKEEKKEEEGKEKAEESGMEGLGALFG</sequence>
<evidence type="ECO:0000313" key="7">
    <source>
        <dbReference type="Proteomes" id="UP000027153"/>
    </source>
</evidence>
<dbReference type="InterPro" id="IPR027534">
    <property type="entry name" value="Ribosomal_P1/P2"/>
</dbReference>
<accession>A0A062VDB3</accession>
<dbReference type="HAMAP" id="MF_01478">
    <property type="entry name" value="Ribosomal_L12_arch"/>
    <property type="match status" value="1"/>
</dbReference>
<comment type="caution">
    <text evidence="6">The sequence shown here is derived from an EMBL/GenBank/DDBJ whole genome shotgun (WGS) entry which is preliminary data.</text>
</comment>
<dbReference type="GO" id="GO:1990904">
    <property type="term" value="C:ribonucleoprotein complex"/>
    <property type="evidence" value="ECO:0007669"/>
    <property type="project" value="UniProtKB-KW"/>
</dbReference>
<name>A0A062VDB3_9EURY</name>